<comment type="caution">
    <text evidence="10">The sequence shown here is derived from an EMBL/GenBank/DDBJ whole genome shotgun (WGS) entry which is preliminary data.</text>
</comment>
<dbReference type="InterPro" id="IPR036388">
    <property type="entry name" value="WH-like_DNA-bd_sf"/>
</dbReference>
<gene>
    <name evidence="10" type="ORF">E4635_12815</name>
</gene>
<dbReference type="RefSeq" id="WP_135527099.1">
    <property type="nucleotide sequence ID" value="NZ_SRLH01000007.1"/>
</dbReference>
<keyword evidence="7" id="KW-0175">Coiled coil</keyword>
<keyword evidence="4 6" id="KW-0802">TPR repeat</keyword>
<dbReference type="InterPro" id="IPR016032">
    <property type="entry name" value="Sig_transdc_resp-reg_C-effctor"/>
</dbReference>
<dbReference type="AlphaFoldDB" id="A0A4Z0L7F0"/>
<dbReference type="SUPFAM" id="SSF48452">
    <property type="entry name" value="TPR-like"/>
    <property type="match status" value="2"/>
</dbReference>
<dbReference type="GO" id="GO:0003677">
    <property type="term" value="F:DNA binding"/>
    <property type="evidence" value="ECO:0007669"/>
    <property type="project" value="InterPro"/>
</dbReference>
<feature type="repeat" description="TPR" evidence="6">
    <location>
        <begin position="113"/>
        <end position="146"/>
    </location>
</feature>
<dbReference type="GO" id="GO:0005737">
    <property type="term" value="C:cytoplasm"/>
    <property type="evidence" value="ECO:0007669"/>
    <property type="project" value="UniProtKB-SubCell"/>
</dbReference>
<dbReference type="GO" id="GO:0006355">
    <property type="term" value="P:regulation of DNA-templated transcription"/>
    <property type="evidence" value="ECO:0007669"/>
    <property type="project" value="InterPro"/>
</dbReference>
<dbReference type="InterPro" id="IPR051476">
    <property type="entry name" value="Bac_ResReg_Asp_Phosphatase"/>
</dbReference>
<keyword evidence="11" id="KW-1185">Reference proteome</keyword>
<dbReference type="PANTHER" id="PTHR46630">
    <property type="entry name" value="TETRATRICOPEPTIDE REPEAT PROTEIN 29"/>
    <property type="match status" value="1"/>
</dbReference>
<dbReference type="Gene3D" id="1.25.40.10">
    <property type="entry name" value="Tetratricopeptide repeat domain"/>
    <property type="match status" value="2"/>
</dbReference>
<dbReference type="Pfam" id="PF13424">
    <property type="entry name" value="TPR_12"/>
    <property type="match status" value="1"/>
</dbReference>
<feature type="repeat" description="TPR" evidence="6">
    <location>
        <begin position="231"/>
        <end position="264"/>
    </location>
</feature>
<evidence type="ECO:0000256" key="9">
    <source>
        <dbReference type="SAM" id="SignalP"/>
    </source>
</evidence>
<keyword evidence="3" id="KW-0677">Repeat</keyword>
<dbReference type="EMBL" id="SRLH01000007">
    <property type="protein sequence ID" value="TGD57045.1"/>
    <property type="molecule type" value="Genomic_DNA"/>
</dbReference>
<evidence type="ECO:0000256" key="3">
    <source>
        <dbReference type="ARBA" id="ARBA00022737"/>
    </source>
</evidence>
<keyword evidence="9" id="KW-0732">Signal</keyword>
<keyword evidence="8" id="KW-1133">Transmembrane helix</keyword>
<reference evidence="10 11" key="1">
    <citation type="submission" date="2019-04" db="EMBL/GenBank/DDBJ databases">
        <title>Flavobacterium sp. strain DS2-A Genome sequencing and assembly.</title>
        <authorList>
            <person name="Kim I."/>
        </authorList>
    </citation>
    <scope>NUCLEOTIDE SEQUENCE [LARGE SCALE GENOMIC DNA]</scope>
    <source>
        <strain evidence="10 11">DS2-A</strain>
    </source>
</reference>
<dbReference type="SUPFAM" id="SSF46894">
    <property type="entry name" value="C-terminal effector domain of the bipartite response regulators"/>
    <property type="match status" value="1"/>
</dbReference>
<evidence type="ECO:0000313" key="11">
    <source>
        <dbReference type="Proteomes" id="UP000297407"/>
    </source>
</evidence>
<comment type="similarity">
    <text evidence="5">Belongs to the Rap family.</text>
</comment>
<dbReference type="PROSITE" id="PS50005">
    <property type="entry name" value="TPR"/>
    <property type="match status" value="2"/>
</dbReference>
<evidence type="ECO:0000256" key="7">
    <source>
        <dbReference type="SAM" id="Coils"/>
    </source>
</evidence>
<feature type="transmembrane region" description="Helical" evidence="8">
    <location>
        <begin position="339"/>
        <end position="358"/>
    </location>
</feature>
<dbReference type="PANTHER" id="PTHR46630:SF1">
    <property type="entry name" value="TETRATRICOPEPTIDE REPEAT PROTEIN 29"/>
    <property type="match status" value="1"/>
</dbReference>
<feature type="coiled-coil region" evidence="7">
    <location>
        <begin position="381"/>
        <end position="425"/>
    </location>
</feature>
<accession>A0A4Z0L7F0</accession>
<dbReference type="Pfam" id="PF13181">
    <property type="entry name" value="TPR_8"/>
    <property type="match status" value="1"/>
</dbReference>
<keyword evidence="8" id="KW-0812">Transmembrane</keyword>
<sequence length="555" mass="64137">MFKNKCKFRFLTFVFLLLLPTISIAQGNSKIVCEALIEKGKEALNKNQYSRSLQLLTDALNLAKKNDWGRQQFLALNNIGANYYMLLEHGEALNYYLEAYTLAIKKLGTKEEMTVLNNIAILYFEEEDYPKANDYFKRAYKIAKERKDFVKIGLYAVNLGNSANGTGNYKLGRAYFNEALPLLTGKEEFLTLAKIGLCACDLNDGKSEQARKSAEELLKTAKSLDFNETGILLYTVIARAYLNENKLDKAQAYVAKVLSLNPSPKMKLDAFGVMSEIHFRKKNYQTAFQYKDSIIKTNKNLDKAKNSKFYENSKVKLGIINYKNQLTVNENRRINERKIFYSIIAGILIIVISVIWVLRSLSIKYKQRKIIAERDRKILELELIKKNNESLQFEKECSENKTILLSEQERLKKEIELKNRKLSVKALYLSGRNQMIENILSELSRLAQVSKNNVLITQMESLRSHLDLNNDWNDFVTHFEEVNQGFLTALKTKHTNLSVNDIRYISYIYMNLNNKEIASMLNISQDSSRKRKERITSKMELPDSVNLYDYLASLH</sequence>
<name>A0A4Z0L7F0_9FLAO</name>
<comment type="subcellular location">
    <subcellularLocation>
        <location evidence="1">Cytoplasm</location>
    </subcellularLocation>
</comment>
<evidence type="ECO:0000256" key="8">
    <source>
        <dbReference type="SAM" id="Phobius"/>
    </source>
</evidence>
<dbReference type="InterPro" id="IPR011990">
    <property type="entry name" value="TPR-like_helical_dom_sf"/>
</dbReference>
<feature type="chain" id="PRO_5021461359" evidence="9">
    <location>
        <begin position="26"/>
        <end position="555"/>
    </location>
</feature>
<evidence type="ECO:0000313" key="10">
    <source>
        <dbReference type="EMBL" id="TGD57045.1"/>
    </source>
</evidence>
<protein>
    <submittedName>
        <fullName evidence="10">Tetratricopeptide repeat protein</fullName>
    </submittedName>
</protein>
<evidence type="ECO:0000256" key="5">
    <source>
        <dbReference type="ARBA" id="ARBA00038253"/>
    </source>
</evidence>
<dbReference type="OrthoDB" id="614964at2"/>
<keyword evidence="2" id="KW-0963">Cytoplasm</keyword>
<evidence type="ECO:0000256" key="1">
    <source>
        <dbReference type="ARBA" id="ARBA00004496"/>
    </source>
</evidence>
<dbReference type="Gene3D" id="1.10.10.10">
    <property type="entry name" value="Winged helix-like DNA-binding domain superfamily/Winged helix DNA-binding domain"/>
    <property type="match status" value="1"/>
</dbReference>
<evidence type="ECO:0000256" key="6">
    <source>
        <dbReference type="PROSITE-ProRule" id="PRU00339"/>
    </source>
</evidence>
<keyword evidence="8" id="KW-0472">Membrane</keyword>
<feature type="signal peptide" evidence="9">
    <location>
        <begin position="1"/>
        <end position="25"/>
    </location>
</feature>
<dbReference type="InterPro" id="IPR019734">
    <property type="entry name" value="TPR_rpt"/>
</dbReference>
<evidence type="ECO:0000256" key="4">
    <source>
        <dbReference type="ARBA" id="ARBA00022803"/>
    </source>
</evidence>
<proteinExistence type="inferred from homology"/>
<dbReference type="Proteomes" id="UP000297407">
    <property type="component" value="Unassembled WGS sequence"/>
</dbReference>
<evidence type="ECO:0000256" key="2">
    <source>
        <dbReference type="ARBA" id="ARBA00022490"/>
    </source>
</evidence>
<organism evidence="10 11">
    <name type="scientific">Flavobacterium humi</name>
    <dbReference type="NCBI Taxonomy" id="2562683"/>
    <lineage>
        <taxon>Bacteria</taxon>
        <taxon>Pseudomonadati</taxon>
        <taxon>Bacteroidota</taxon>
        <taxon>Flavobacteriia</taxon>
        <taxon>Flavobacteriales</taxon>
        <taxon>Flavobacteriaceae</taxon>
        <taxon>Flavobacterium</taxon>
    </lineage>
</organism>
<dbReference type="SMART" id="SM00028">
    <property type="entry name" value="TPR"/>
    <property type="match status" value="5"/>
</dbReference>